<comment type="caution">
    <text evidence="4">The sequence shown here is derived from an EMBL/GenBank/DDBJ whole genome shotgun (WGS) entry which is preliminary data.</text>
</comment>
<dbReference type="RefSeq" id="WP_021763489.1">
    <property type="nucleotide sequence ID" value="NZ_JACHVP010000001.1"/>
</dbReference>
<keyword evidence="5" id="KW-1185">Reference proteome</keyword>
<reference evidence="4 5" key="1">
    <citation type="submission" date="2020-08" db="EMBL/GenBank/DDBJ databases">
        <title>Sequencing the genomes of 1000 actinobacteria strains.</title>
        <authorList>
            <person name="Klenk H.-P."/>
        </authorList>
    </citation>
    <scope>NUCLEOTIDE SEQUENCE [LARGE SCALE GENOMIC DNA]</scope>
    <source>
        <strain evidence="4 5">DSM 20146</strain>
    </source>
</reference>
<keyword evidence="2 4" id="KW-0378">Hydrolase</keyword>
<dbReference type="Pfam" id="PF00702">
    <property type="entry name" value="Hydrolase"/>
    <property type="match status" value="1"/>
</dbReference>
<dbReference type="SFLD" id="SFLDS00003">
    <property type="entry name" value="Haloacid_Dehalogenase"/>
    <property type="match status" value="1"/>
</dbReference>
<evidence type="ECO:0000313" key="5">
    <source>
        <dbReference type="Proteomes" id="UP000538196"/>
    </source>
</evidence>
<dbReference type="InterPro" id="IPR023214">
    <property type="entry name" value="HAD_sf"/>
</dbReference>
<dbReference type="GO" id="GO:0016787">
    <property type="term" value="F:hydrolase activity"/>
    <property type="evidence" value="ECO:0007669"/>
    <property type="project" value="UniProtKB-KW"/>
</dbReference>
<evidence type="ECO:0000256" key="3">
    <source>
        <dbReference type="ARBA" id="ARBA00022842"/>
    </source>
</evidence>
<dbReference type="NCBIfam" id="TIGR01549">
    <property type="entry name" value="HAD-SF-IA-v1"/>
    <property type="match status" value="1"/>
</dbReference>
<dbReference type="AlphaFoldDB" id="A0A7W4YHG1"/>
<evidence type="ECO:0000256" key="1">
    <source>
        <dbReference type="ARBA" id="ARBA00001946"/>
    </source>
</evidence>
<dbReference type="GO" id="GO:0044281">
    <property type="term" value="P:small molecule metabolic process"/>
    <property type="evidence" value="ECO:0007669"/>
    <property type="project" value="UniProtKB-ARBA"/>
</dbReference>
<dbReference type="SFLD" id="SFLDG01129">
    <property type="entry name" value="C1.5:_HAD__Beta-PGM__Phosphata"/>
    <property type="match status" value="1"/>
</dbReference>
<name>A0A7W4YHG1_LEIAQ</name>
<evidence type="ECO:0000256" key="2">
    <source>
        <dbReference type="ARBA" id="ARBA00022801"/>
    </source>
</evidence>
<keyword evidence="3" id="KW-0460">Magnesium</keyword>
<dbReference type="Gene3D" id="3.40.50.1000">
    <property type="entry name" value="HAD superfamily/HAD-like"/>
    <property type="match status" value="1"/>
</dbReference>
<dbReference type="InterPro" id="IPR051400">
    <property type="entry name" value="HAD-like_hydrolase"/>
</dbReference>
<dbReference type="EMBL" id="JACHVP010000001">
    <property type="protein sequence ID" value="MBB2965392.1"/>
    <property type="molecule type" value="Genomic_DNA"/>
</dbReference>
<accession>A0A7W4YHG1</accession>
<dbReference type="PANTHER" id="PTHR46470:SF4">
    <property type="entry name" value="5-AMINO-6-(5-PHOSPHO-D-RIBITYLAMINO)URACIL PHOSPHATASE YIGB"/>
    <property type="match status" value="1"/>
</dbReference>
<sequence length="244" mass="26731">MSRPSLVLFDLDDTLFAHRAAVQLGIRRYTASLGEPYGMLEEAELGALWHDLEEEHYHEYLAGRLDFEGQRQARARDFAARHGVALSPDEASAWFASYFEHYVAAWSLHDDTLPCLDALEAAIPGVRFGLITNGDLAFQRRKVESVGLDRRIPVLIASGEVGVAKPDTAIFRHACTVFDVAPADAVYVGDRLRTDAIGAAQAGLTGVWLDRRDAAPEETDALEADALGVLRIRGLDELTDALVS</sequence>
<dbReference type="Gene3D" id="1.20.120.1600">
    <property type="match status" value="1"/>
</dbReference>
<dbReference type="Proteomes" id="UP000538196">
    <property type="component" value="Unassembled WGS sequence"/>
</dbReference>
<organism evidence="4 5">
    <name type="scientific">Leifsonia aquatica</name>
    <name type="common">Corynebacterium aquaticum</name>
    <dbReference type="NCBI Taxonomy" id="144185"/>
    <lineage>
        <taxon>Bacteria</taxon>
        <taxon>Bacillati</taxon>
        <taxon>Actinomycetota</taxon>
        <taxon>Actinomycetes</taxon>
        <taxon>Micrococcales</taxon>
        <taxon>Microbacteriaceae</taxon>
        <taxon>Leifsonia</taxon>
    </lineage>
</organism>
<protein>
    <submittedName>
        <fullName evidence="4">Putative hydrolase of the HAD superfamily</fullName>
    </submittedName>
</protein>
<evidence type="ECO:0000313" key="4">
    <source>
        <dbReference type="EMBL" id="MBB2965392.1"/>
    </source>
</evidence>
<gene>
    <name evidence="4" type="ORF">FHX33_000124</name>
</gene>
<dbReference type="SUPFAM" id="SSF56784">
    <property type="entry name" value="HAD-like"/>
    <property type="match status" value="1"/>
</dbReference>
<proteinExistence type="predicted"/>
<dbReference type="PANTHER" id="PTHR46470">
    <property type="entry name" value="N-ACYLNEURAMINATE-9-PHOSPHATASE"/>
    <property type="match status" value="1"/>
</dbReference>
<comment type="cofactor">
    <cofactor evidence="1">
        <name>Mg(2+)</name>
        <dbReference type="ChEBI" id="CHEBI:18420"/>
    </cofactor>
</comment>
<dbReference type="InterPro" id="IPR036412">
    <property type="entry name" value="HAD-like_sf"/>
</dbReference>
<dbReference type="InterPro" id="IPR006439">
    <property type="entry name" value="HAD-SF_hydro_IA"/>
</dbReference>